<dbReference type="Proteomes" id="UP000321947">
    <property type="component" value="Unassembled WGS sequence"/>
</dbReference>
<dbReference type="GO" id="GO:0016301">
    <property type="term" value="F:kinase activity"/>
    <property type="evidence" value="ECO:0007669"/>
    <property type="project" value="UniProtKB-KW"/>
</dbReference>
<keyword evidence="1" id="KW-0808">Transferase</keyword>
<reference evidence="3 4" key="1">
    <citation type="submission" date="2019-08" db="EMBL/GenBank/DDBJ databases">
        <title>Draft genome sequences of two oriental melons (Cucumis melo L. var makuwa).</title>
        <authorList>
            <person name="Kwon S.-Y."/>
        </authorList>
    </citation>
    <scope>NUCLEOTIDE SEQUENCE [LARGE SCALE GENOMIC DNA]</scope>
    <source>
        <strain evidence="4">cv. Chang Bougi</strain>
        <strain evidence="3">cv. SW 3</strain>
        <tissue evidence="1">Leaf</tissue>
    </source>
</reference>
<evidence type="ECO:0000313" key="2">
    <source>
        <dbReference type="EMBL" id="TYK23352.1"/>
    </source>
</evidence>
<organism evidence="1 3">
    <name type="scientific">Cucumis melo var. makuwa</name>
    <name type="common">Oriental melon</name>
    <dbReference type="NCBI Taxonomy" id="1194695"/>
    <lineage>
        <taxon>Eukaryota</taxon>
        <taxon>Viridiplantae</taxon>
        <taxon>Streptophyta</taxon>
        <taxon>Embryophyta</taxon>
        <taxon>Tracheophyta</taxon>
        <taxon>Spermatophyta</taxon>
        <taxon>Magnoliopsida</taxon>
        <taxon>eudicotyledons</taxon>
        <taxon>Gunneridae</taxon>
        <taxon>Pentapetalae</taxon>
        <taxon>rosids</taxon>
        <taxon>fabids</taxon>
        <taxon>Cucurbitales</taxon>
        <taxon>Cucurbitaceae</taxon>
        <taxon>Benincaseae</taxon>
        <taxon>Cucumis</taxon>
    </lineage>
</organism>
<sequence>MLSLVRTKSAARKKRTIIVGLNAESSGREILLRMLVVIVKTGDNVVAVRVSEPNDNFDPNTFHIHEDLCKSKQV</sequence>
<accession>A0A5A7TA64</accession>
<name>A0A5A7TA64_CUCMM</name>
<gene>
    <name evidence="2" type="ORF">E5676_scaffold142G004150</name>
    <name evidence="1" type="ORF">E6C27_scaffold460G00600</name>
</gene>
<keyword evidence="1" id="KW-0418">Kinase</keyword>
<dbReference type="OrthoDB" id="4062651at2759"/>
<dbReference type="EMBL" id="SSTE01017567">
    <property type="protein sequence ID" value="KAA0040352.1"/>
    <property type="molecule type" value="Genomic_DNA"/>
</dbReference>
<proteinExistence type="predicted"/>
<protein>
    <submittedName>
        <fullName evidence="1">PTI1-like tyrosine-protein kinase 2 isoform X2</fullName>
    </submittedName>
</protein>
<dbReference type="Proteomes" id="UP000321393">
    <property type="component" value="Unassembled WGS sequence"/>
</dbReference>
<dbReference type="AlphaFoldDB" id="A0A5A7TA64"/>
<evidence type="ECO:0000313" key="3">
    <source>
        <dbReference type="Proteomes" id="UP000321393"/>
    </source>
</evidence>
<evidence type="ECO:0000313" key="4">
    <source>
        <dbReference type="Proteomes" id="UP000321947"/>
    </source>
</evidence>
<dbReference type="EMBL" id="SSTD01004586">
    <property type="protein sequence ID" value="TYK23352.1"/>
    <property type="molecule type" value="Genomic_DNA"/>
</dbReference>
<evidence type="ECO:0000313" key="1">
    <source>
        <dbReference type="EMBL" id="KAA0040352.1"/>
    </source>
</evidence>
<comment type="caution">
    <text evidence="1">The sequence shown here is derived from an EMBL/GenBank/DDBJ whole genome shotgun (WGS) entry which is preliminary data.</text>
</comment>